<dbReference type="Pfam" id="PF14322">
    <property type="entry name" value="SusD-like_3"/>
    <property type="match status" value="1"/>
</dbReference>
<feature type="domain" description="RagB/SusD" evidence="7">
    <location>
        <begin position="284"/>
        <end position="546"/>
    </location>
</feature>
<dbReference type="RefSeq" id="WP_073119483.1">
    <property type="nucleotide sequence ID" value="NZ_BMEN01000002.1"/>
</dbReference>
<reference evidence="10" key="1">
    <citation type="submission" date="2016-11" db="EMBL/GenBank/DDBJ databases">
        <authorList>
            <person name="Varghese N."/>
            <person name="Submissions S."/>
        </authorList>
    </citation>
    <scope>NUCLEOTIDE SEQUENCE [LARGE SCALE GENOMIC DNA]</scope>
    <source>
        <strain evidence="10">DSM 100572</strain>
    </source>
</reference>
<evidence type="ECO:0000313" key="10">
    <source>
        <dbReference type="Proteomes" id="UP000184109"/>
    </source>
</evidence>
<feature type="chain" id="PRO_5009914202" evidence="6">
    <location>
        <begin position="32"/>
        <end position="548"/>
    </location>
</feature>
<comment type="subcellular location">
    <subcellularLocation>
        <location evidence="1">Cell outer membrane</location>
    </subcellularLocation>
</comment>
<keyword evidence="3 6" id="KW-0732">Signal</keyword>
<dbReference type="SUPFAM" id="SSF48452">
    <property type="entry name" value="TPR-like"/>
    <property type="match status" value="1"/>
</dbReference>
<comment type="similarity">
    <text evidence="2">Belongs to the SusD family.</text>
</comment>
<keyword evidence="4" id="KW-0472">Membrane</keyword>
<proteinExistence type="inferred from homology"/>
<evidence type="ECO:0000313" key="9">
    <source>
        <dbReference type="EMBL" id="SHH62862.1"/>
    </source>
</evidence>
<evidence type="ECO:0000256" key="6">
    <source>
        <dbReference type="SAM" id="SignalP"/>
    </source>
</evidence>
<dbReference type="Proteomes" id="UP000184109">
    <property type="component" value="Unassembled WGS sequence"/>
</dbReference>
<sequence>MITTIKKYRNIRSVALKFCLFVLVVSNSACSDDFFDKNPLDKVSDATFWKSESDAKLALAGCYNNGGAWNGEDFWTARGIIYLDFMAGLGSEKELIPDRFTDGTLDPTNGTVEAYWDNSYRKITACNNFLFHIDDIVMDENTKAIMKSEIRTIRAYQYFNLAFFFSDVPFTTKVLTVDEANNIPRTSKTEIMDFVEAELEESALNLPSTRPTTEDGRITSGAALAILGRVQMANKKWGPAAITYKKIIDSEAYTLNASFETMFNANNEINKEFILTTQYQEDVYGHVLPQYLYPEAYGGWHQFSPYNELVKQYECTDGLSIDESPLFDPANPYNNRDPRLDYTIMISDRTVFQGKTFVSRPDSNSPDRFTRYNWSGYCINKFMDPSFTGGNLMNYGGNWSIIRYAEVLLSYLESKLEAGEAINQALLDETINKVRSRADVNMPAITTTNPTELRNKIRMEREVEFAFEGLHYYDILRWGVAAEKLNRQFTGMKLTNDPANYTAFDVDEDGYLMYQKRNFVEGVNELWPIPQAERNVNTKLTQNTGYPN</sequence>
<dbReference type="STRING" id="1195760.SAMN05444281_1289"/>
<evidence type="ECO:0000259" key="8">
    <source>
        <dbReference type="Pfam" id="PF14322"/>
    </source>
</evidence>
<dbReference type="AlphaFoldDB" id="A0A1M5UIF5"/>
<evidence type="ECO:0000256" key="3">
    <source>
        <dbReference type="ARBA" id="ARBA00022729"/>
    </source>
</evidence>
<dbReference type="InterPro" id="IPR012944">
    <property type="entry name" value="SusD_RagB_dom"/>
</dbReference>
<evidence type="ECO:0000256" key="5">
    <source>
        <dbReference type="ARBA" id="ARBA00023237"/>
    </source>
</evidence>
<keyword evidence="5" id="KW-0998">Cell outer membrane</keyword>
<dbReference type="OrthoDB" id="5694214at2"/>
<protein>
    <submittedName>
        <fullName evidence="9">Starch-binding associating with outer membrane</fullName>
    </submittedName>
</protein>
<name>A0A1M5UIF5_9FLAO</name>
<dbReference type="EMBL" id="FQXQ01000002">
    <property type="protein sequence ID" value="SHH62862.1"/>
    <property type="molecule type" value="Genomic_DNA"/>
</dbReference>
<dbReference type="InterPro" id="IPR033985">
    <property type="entry name" value="SusD-like_N"/>
</dbReference>
<organism evidence="9 10">
    <name type="scientific">Wenyingzhuangia marina</name>
    <dbReference type="NCBI Taxonomy" id="1195760"/>
    <lineage>
        <taxon>Bacteria</taxon>
        <taxon>Pseudomonadati</taxon>
        <taxon>Bacteroidota</taxon>
        <taxon>Flavobacteriia</taxon>
        <taxon>Flavobacteriales</taxon>
        <taxon>Flavobacteriaceae</taxon>
        <taxon>Wenyingzhuangia</taxon>
    </lineage>
</organism>
<feature type="domain" description="SusD-like N-terminal" evidence="8">
    <location>
        <begin position="103"/>
        <end position="230"/>
    </location>
</feature>
<gene>
    <name evidence="9" type="ORF">SAMN05444281_1289</name>
</gene>
<evidence type="ECO:0000256" key="2">
    <source>
        <dbReference type="ARBA" id="ARBA00006275"/>
    </source>
</evidence>
<accession>A0A1M5UIF5</accession>
<keyword evidence="10" id="KW-1185">Reference proteome</keyword>
<dbReference type="Pfam" id="PF07980">
    <property type="entry name" value="SusD_RagB"/>
    <property type="match status" value="1"/>
</dbReference>
<dbReference type="GO" id="GO:0009279">
    <property type="term" value="C:cell outer membrane"/>
    <property type="evidence" value="ECO:0007669"/>
    <property type="project" value="UniProtKB-SubCell"/>
</dbReference>
<evidence type="ECO:0000256" key="1">
    <source>
        <dbReference type="ARBA" id="ARBA00004442"/>
    </source>
</evidence>
<dbReference type="InterPro" id="IPR011990">
    <property type="entry name" value="TPR-like_helical_dom_sf"/>
</dbReference>
<evidence type="ECO:0000256" key="4">
    <source>
        <dbReference type="ARBA" id="ARBA00023136"/>
    </source>
</evidence>
<dbReference type="Gene3D" id="1.25.40.390">
    <property type="match status" value="1"/>
</dbReference>
<feature type="signal peptide" evidence="6">
    <location>
        <begin position="1"/>
        <end position="31"/>
    </location>
</feature>
<evidence type="ECO:0000259" key="7">
    <source>
        <dbReference type="Pfam" id="PF07980"/>
    </source>
</evidence>